<evidence type="ECO:0000256" key="6">
    <source>
        <dbReference type="ARBA" id="ARBA00023014"/>
    </source>
</evidence>
<feature type="region of interest" description="Disordered" evidence="10">
    <location>
        <begin position="1"/>
        <end position="28"/>
    </location>
</feature>
<dbReference type="InterPro" id="IPR014349">
    <property type="entry name" value="Rieske_Fe-S_prot"/>
</dbReference>
<dbReference type="InterPro" id="IPR006311">
    <property type="entry name" value="TAT_signal"/>
</dbReference>
<dbReference type="EMBL" id="JAJAUY010000046">
    <property type="protein sequence ID" value="MCB5180525.1"/>
    <property type="molecule type" value="Genomic_DNA"/>
</dbReference>
<gene>
    <name evidence="12" type="ORF">LG632_14180</name>
</gene>
<evidence type="ECO:0000256" key="10">
    <source>
        <dbReference type="SAM" id="MobiDB-lite"/>
    </source>
</evidence>
<dbReference type="Pfam" id="PF00355">
    <property type="entry name" value="Rieske"/>
    <property type="match status" value="1"/>
</dbReference>
<dbReference type="RefSeq" id="WP_226727399.1">
    <property type="nucleotide sequence ID" value="NZ_JAJAUY010000046.1"/>
</dbReference>
<organism evidence="12 13">
    <name type="scientific">Streptomyces antimicrobicus</name>
    <dbReference type="NCBI Taxonomy" id="2883108"/>
    <lineage>
        <taxon>Bacteria</taxon>
        <taxon>Bacillati</taxon>
        <taxon>Actinomycetota</taxon>
        <taxon>Actinomycetes</taxon>
        <taxon>Kitasatosporales</taxon>
        <taxon>Streptomycetaceae</taxon>
        <taxon>Streptomyces</taxon>
    </lineage>
</organism>
<evidence type="ECO:0000256" key="1">
    <source>
        <dbReference type="ARBA" id="ARBA00002494"/>
    </source>
</evidence>
<name>A0ABS8B7D8_9ACTN</name>
<evidence type="ECO:0000259" key="11">
    <source>
        <dbReference type="PROSITE" id="PS51296"/>
    </source>
</evidence>
<evidence type="ECO:0000256" key="3">
    <source>
        <dbReference type="ARBA" id="ARBA00022714"/>
    </source>
</evidence>
<dbReference type="InterPro" id="IPR017941">
    <property type="entry name" value="Rieske_2Fe-2S"/>
</dbReference>
<sequence length="175" mass="17112">MSEPRAPREPRASREPDAPRDPRAPLPAARRTVLAAGCAALAGGALGACGSGEEAGGGAPPSSPAAAGTPMTTTGAGTGAGAALMRTSDVPVGGGKVATAEKVVVTQPRAGTFKAFSAVCTHQGCTVSKVENGTIDCPCHGSRFEMATGAVAQGPATRPLPARAITVEGGEIKLA</sequence>
<dbReference type="PANTHER" id="PTHR10134">
    <property type="entry name" value="CYTOCHROME B-C1 COMPLEX SUBUNIT RIESKE, MITOCHONDRIAL"/>
    <property type="match status" value="1"/>
</dbReference>
<dbReference type="PROSITE" id="PS51296">
    <property type="entry name" value="RIESKE"/>
    <property type="match status" value="1"/>
</dbReference>
<protein>
    <recommendedName>
        <fullName evidence="2">Cytochrome bc1 complex Rieske iron-sulfur subunit</fullName>
    </recommendedName>
    <alternativeName>
        <fullName evidence="8">Cytochrome bc1 reductase complex subunit QcrA</fullName>
    </alternativeName>
</protein>
<keyword evidence="7" id="KW-1015">Disulfide bond</keyword>
<feature type="region of interest" description="Disordered" evidence="10">
    <location>
        <begin position="51"/>
        <end position="80"/>
    </location>
</feature>
<feature type="compositionally biased region" description="Low complexity" evidence="10">
    <location>
        <begin position="64"/>
        <end position="80"/>
    </location>
</feature>
<evidence type="ECO:0000256" key="5">
    <source>
        <dbReference type="ARBA" id="ARBA00023004"/>
    </source>
</evidence>
<accession>A0ABS8B7D8</accession>
<evidence type="ECO:0000256" key="7">
    <source>
        <dbReference type="ARBA" id="ARBA00023157"/>
    </source>
</evidence>
<evidence type="ECO:0000313" key="12">
    <source>
        <dbReference type="EMBL" id="MCB5180525.1"/>
    </source>
</evidence>
<keyword evidence="5" id="KW-0408">Iron</keyword>
<evidence type="ECO:0000256" key="4">
    <source>
        <dbReference type="ARBA" id="ARBA00022723"/>
    </source>
</evidence>
<feature type="compositionally biased region" description="Basic and acidic residues" evidence="10">
    <location>
        <begin position="1"/>
        <end position="23"/>
    </location>
</feature>
<keyword evidence="13" id="KW-1185">Reference proteome</keyword>
<proteinExistence type="predicted"/>
<feature type="domain" description="Rieske" evidence="11">
    <location>
        <begin position="82"/>
        <end position="174"/>
    </location>
</feature>
<comment type="function">
    <text evidence="1">Iron-sulfur subunit of the cytochrome bc1 complex, an essential component of the respiratory electron transport chain required for ATP synthesis. The bc1 complex catalyzes the oxidation of menaquinol and the reduction of cytochrome c in the respiratory chain. The bc1 complex operates through a Q-cycle mechanism that couples electron transfer to generation of the proton gradient that drives ATP synthesis.</text>
</comment>
<evidence type="ECO:0000256" key="8">
    <source>
        <dbReference type="ARBA" id="ARBA00029586"/>
    </source>
</evidence>
<keyword evidence="4" id="KW-0479">Metal-binding</keyword>
<reference evidence="12 13" key="1">
    <citation type="submission" date="2021-10" db="EMBL/GenBank/DDBJ databases">
        <title>Streptomyces sp. strain SMC 277, a novel streptomycete isolated from soil.</title>
        <authorList>
            <person name="Chanama M."/>
        </authorList>
    </citation>
    <scope>NUCLEOTIDE SEQUENCE [LARGE SCALE GENOMIC DNA]</scope>
    <source>
        <strain evidence="12 13">SMC 277</strain>
    </source>
</reference>
<evidence type="ECO:0000313" key="13">
    <source>
        <dbReference type="Proteomes" id="UP001199054"/>
    </source>
</evidence>
<dbReference type="InterPro" id="IPR005805">
    <property type="entry name" value="Rieske_Fe-S_prot_C"/>
</dbReference>
<dbReference type="CDD" id="cd03467">
    <property type="entry name" value="Rieske"/>
    <property type="match status" value="1"/>
</dbReference>
<comment type="cofactor">
    <cofactor evidence="9">
        <name>[2Fe-2S] cluster</name>
        <dbReference type="ChEBI" id="CHEBI:190135"/>
    </cofactor>
</comment>
<dbReference type="InterPro" id="IPR036922">
    <property type="entry name" value="Rieske_2Fe-2S_sf"/>
</dbReference>
<comment type="caution">
    <text evidence="12">The sequence shown here is derived from an EMBL/GenBank/DDBJ whole genome shotgun (WGS) entry which is preliminary data.</text>
</comment>
<evidence type="ECO:0000256" key="9">
    <source>
        <dbReference type="ARBA" id="ARBA00034078"/>
    </source>
</evidence>
<dbReference type="Proteomes" id="UP001199054">
    <property type="component" value="Unassembled WGS sequence"/>
</dbReference>
<dbReference type="Gene3D" id="2.102.10.10">
    <property type="entry name" value="Rieske [2Fe-2S] iron-sulphur domain"/>
    <property type="match status" value="1"/>
</dbReference>
<dbReference type="SUPFAM" id="SSF50022">
    <property type="entry name" value="ISP domain"/>
    <property type="match status" value="1"/>
</dbReference>
<keyword evidence="6" id="KW-0411">Iron-sulfur</keyword>
<keyword evidence="3" id="KW-0001">2Fe-2S</keyword>
<evidence type="ECO:0000256" key="2">
    <source>
        <dbReference type="ARBA" id="ARBA00015816"/>
    </source>
</evidence>
<dbReference type="PRINTS" id="PR00162">
    <property type="entry name" value="RIESKE"/>
</dbReference>
<dbReference type="PROSITE" id="PS51318">
    <property type="entry name" value="TAT"/>
    <property type="match status" value="1"/>
</dbReference>